<dbReference type="Proteomes" id="UP001280121">
    <property type="component" value="Unassembled WGS sequence"/>
</dbReference>
<protein>
    <submittedName>
        <fullName evidence="1">Uncharacterized protein</fullName>
    </submittedName>
</protein>
<dbReference type="AlphaFoldDB" id="A0AAE0CJY0"/>
<accession>A0AAE0CJY0</accession>
<comment type="caution">
    <text evidence="1">The sequence shown here is derived from an EMBL/GenBank/DDBJ whole genome shotgun (WGS) entry which is preliminary data.</text>
</comment>
<organism evidence="1 2">
    <name type="scientific">Dipteronia dyeriana</name>
    <dbReference type="NCBI Taxonomy" id="168575"/>
    <lineage>
        <taxon>Eukaryota</taxon>
        <taxon>Viridiplantae</taxon>
        <taxon>Streptophyta</taxon>
        <taxon>Embryophyta</taxon>
        <taxon>Tracheophyta</taxon>
        <taxon>Spermatophyta</taxon>
        <taxon>Magnoliopsida</taxon>
        <taxon>eudicotyledons</taxon>
        <taxon>Gunneridae</taxon>
        <taxon>Pentapetalae</taxon>
        <taxon>rosids</taxon>
        <taxon>malvids</taxon>
        <taxon>Sapindales</taxon>
        <taxon>Sapindaceae</taxon>
        <taxon>Hippocastanoideae</taxon>
        <taxon>Acereae</taxon>
        <taxon>Dipteronia</taxon>
    </lineage>
</organism>
<reference evidence="1" key="1">
    <citation type="journal article" date="2023" name="Plant J.">
        <title>Genome sequences and population genomics provide insights into the demographic history, inbreeding, and mutation load of two 'living fossil' tree species of Dipteronia.</title>
        <authorList>
            <person name="Feng Y."/>
            <person name="Comes H.P."/>
            <person name="Chen J."/>
            <person name="Zhu S."/>
            <person name="Lu R."/>
            <person name="Zhang X."/>
            <person name="Li P."/>
            <person name="Qiu J."/>
            <person name="Olsen K.M."/>
            <person name="Qiu Y."/>
        </authorList>
    </citation>
    <scope>NUCLEOTIDE SEQUENCE</scope>
    <source>
        <strain evidence="1">KIB01</strain>
    </source>
</reference>
<evidence type="ECO:0000313" key="2">
    <source>
        <dbReference type="Proteomes" id="UP001280121"/>
    </source>
</evidence>
<dbReference type="EMBL" id="JANJYI010000004">
    <property type="protein sequence ID" value="KAK2653967.1"/>
    <property type="molecule type" value="Genomic_DNA"/>
</dbReference>
<sequence>MPLNGLVGAGWLETLKATAESCGGGELKVYLTPCLCERATRASGPLDSRWSTPLEVGPNRDVYGPDVF</sequence>
<name>A0AAE0CJY0_9ROSI</name>
<proteinExistence type="predicted"/>
<gene>
    <name evidence="1" type="ORF">Ddye_013823</name>
</gene>
<evidence type="ECO:0000313" key="1">
    <source>
        <dbReference type="EMBL" id="KAK2653967.1"/>
    </source>
</evidence>
<keyword evidence="2" id="KW-1185">Reference proteome</keyword>